<evidence type="ECO:0000256" key="1">
    <source>
        <dbReference type="ARBA" id="ARBA00004651"/>
    </source>
</evidence>
<name>A0A9D1IFE6_9FIRM</name>
<evidence type="ECO:0000256" key="2">
    <source>
        <dbReference type="ARBA" id="ARBA00006448"/>
    </source>
</evidence>
<dbReference type="PANTHER" id="PTHR34582">
    <property type="entry name" value="UPF0702 TRANSMEMBRANE PROTEIN YCAP"/>
    <property type="match status" value="1"/>
</dbReference>
<feature type="domain" description="YetF C-terminal" evidence="8">
    <location>
        <begin position="79"/>
        <end position="209"/>
    </location>
</feature>
<dbReference type="EMBL" id="DVMW01000043">
    <property type="protein sequence ID" value="HIU36470.1"/>
    <property type="molecule type" value="Genomic_DNA"/>
</dbReference>
<organism evidence="9 10">
    <name type="scientific">Candidatus Fimenecus excrementigallinarum</name>
    <dbReference type="NCBI Taxonomy" id="2840816"/>
    <lineage>
        <taxon>Bacteria</taxon>
        <taxon>Bacillati</taxon>
        <taxon>Bacillota</taxon>
        <taxon>Clostridia</taxon>
        <taxon>Candidatus Fimenecus</taxon>
    </lineage>
</organism>
<evidence type="ECO:0000256" key="4">
    <source>
        <dbReference type="ARBA" id="ARBA00022692"/>
    </source>
</evidence>
<evidence type="ECO:0000313" key="10">
    <source>
        <dbReference type="Proteomes" id="UP000824071"/>
    </source>
</evidence>
<proteinExistence type="inferred from homology"/>
<dbReference type="InterPro" id="IPR007353">
    <property type="entry name" value="DUF421"/>
</dbReference>
<comment type="caution">
    <text evidence="9">The sequence shown here is derived from an EMBL/GenBank/DDBJ whole genome shotgun (WGS) entry which is preliminary data.</text>
</comment>
<keyword evidence="4 7" id="KW-0812">Transmembrane</keyword>
<dbReference type="Proteomes" id="UP000824071">
    <property type="component" value="Unassembled WGS sequence"/>
</dbReference>
<gene>
    <name evidence="9" type="ORF">IAC53_07700</name>
</gene>
<evidence type="ECO:0000256" key="5">
    <source>
        <dbReference type="ARBA" id="ARBA00022989"/>
    </source>
</evidence>
<dbReference type="Gene3D" id="3.30.240.20">
    <property type="entry name" value="bsu07140 like domains"/>
    <property type="match status" value="2"/>
</dbReference>
<comment type="similarity">
    <text evidence="2">Belongs to the UPF0702 family.</text>
</comment>
<evidence type="ECO:0000256" key="3">
    <source>
        <dbReference type="ARBA" id="ARBA00022475"/>
    </source>
</evidence>
<keyword evidence="5 7" id="KW-1133">Transmembrane helix</keyword>
<dbReference type="InterPro" id="IPR023090">
    <property type="entry name" value="UPF0702_alpha/beta_dom_sf"/>
</dbReference>
<evidence type="ECO:0000259" key="8">
    <source>
        <dbReference type="Pfam" id="PF04239"/>
    </source>
</evidence>
<reference evidence="9" key="2">
    <citation type="journal article" date="2021" name="PeerJ">
        <title>Extensive microbial diversity within the chicken gut microbiome revealed by metagenomics and culture.</title>
        <authorList>
            <person name="Gilroy R."/>
            <person name="Ravi A."/>
            <person name="Getino M."/>
            <person name="Pursley I."/>
            <person name="Horton D.L."/>
            <person name="Alikhan N.F."/>
            <person name="Baker D."/>
            <person name="Gharbi K."/>
            <person name="Hall N."/>
            <person name="Watson M."/>
            <person name="Adriaenssens E.M."/>
            <person name="Foster-Nyarko E."/>
            <person name="Jarju S."/>
            <person name="Secka A."/>
            <person name="Antonio M."/>
            <person name="Oren A."/>
            <person name="Chaudhuri R.R."/>
            <person name="La Ragione R."/>
            <person name="Hildebrand F."/>
            <person name="Pallen M.J."/>
        </authorList>
    </citation>
    <scope>NUCLEOTIDE SEQUENCE</scope>
    <source>
        <strain evidence="9">ChiGjej1B1-19959</strain>
    </source>
</reference>
<evidence type="ECO:0000256" key="6">
    <source>
        <dbReference type="ARBA" id="ARBA00023136"/>
    </source>
</evidence>
<dbReference type="PANTHER" id="PTHR34582:SF6">
    <property type="entry name" value="UPF0702 TRANSMEMBRANE PROTEIN YCAP"/>
    <property type="match status" value="1"/>
</dbReference>
<dbReference type="AlphaFoldDB" id="A0A9D1IFE6"/>
<accession>A0A9D1IFE6</accession>
<sequence>MLISIVRTVLLYFLVLATFRLLGKRQIGELQPVDLVLTFLLSELLSVSIQDMQAPLLHTLVPVALLVGLEISMSVLSMKSLRFRTLLQGNPLFVIRNGKLDQRQLKRLRFTVDDLLEELRKKDVYDLSEVQYAIVETDGTLSVLLKPGARTPQNDALCLTVQDSGIPCVVVSDGEVVKTNFQVCAMTEEKLENILKKNGLRAGDLLLMTADRGGNCFWVEKEKEEKK</sequence>
<dbReference type="Pfam" id="PF04239">
    <property type="entry name" value="DUF421"/>
    <property type="match status" value="1"/>
</dbReference>
<comment type="subcellular location">
    <subcellularLocation>
        <location evidence="1">Cell membrane</location>
        <topology evidence="1">Multi-pass membrane protein</topology>
    </subcellularLocation>
</comment>
<feature type="transmembrane region" description="Helical" evidence="7">
    <location>
        <begin position="56"/>
        <end position="76"/>
    </location>
</feature>
<evidence type="ECO:0000256" key="7">
    <source>
        <dbReference type="SAM" id="Phobius"/>
    </source>
</evidence>
<keyword evidence="6 7" id="KW-0472">Membrane</keyword>
<reference evidence="9" key="1">
    <citation type="submission" date="2020-10" db="EMBL/GenBank/DDBJ databases">
        <authorList>
            <person name="Gilroy R."/>
        </authorList>
    </citation>
    <scope>NUCLEOTIDE SEQUENCE</scope>
    <source>
        <strain evidence="9">ChiGjej1B1-19959</strain>
    </source>
</reference>
<protein>
    <submittedName>
        <fullName evidence="9">DUF421 domain-containing protein</fullName>
    </submittedName>
</protein>
<keyword evidence="3" id="KW-1003">Cell membrane</keyword>
<dbReference type="GO" id="GO:0005886">
    <property type="term" value="C:plasma membrane"/>
    <property type="evidence" value="ECO:0007669"/>
    <property type="project" value="UniProtKB-SubCell"/>
</dbReference>
<evidence type="ECO:0000313" key="9">
    <source>
        <dbReference type="EMBL" id="HIU36470.1"/>
    </source>
</evidence>